<dbReference type="GO" id="GO:0032259">
    <property type="term" value="P:methylation"/>
    <property type="evidence" value="ECO:0007669"/>
    <property type="project" value="UniProtKB-KW"/>
</dbReference>
<dbReference type="SUPFAM" id="SSF53335">
    <property type="entry name" value="S-adenosyl-L-methionine-dependent methyltransferases"/>
    <property type="match status" value="1"/>
</dbReference>
<dbReference type="PANTHER" id="PTHR13090:SF1">
    <property type="entry name" value="ARGININE-HYDROXYLASE NDUFAF5, MITOCHONDRIAL"/>
    <property type="match status" value="1"/>
</dbReference>
<keyword evidence="2" id="KW-0808">Transferase</keyword>
<dbReference type="InterPro" id="IPR050602">
    <property type="entry name" value="Malonyl-ACP_OMT"/>
</dbReference>
<dbReference type="CDD" id="cd02440">
    <property type="entry name" value="AdoMet_MTases"/>
    <property type="match status" value="1"/>
</dbReference>
<dbReference type="Pfam" id="PF08241">
    <property type="entry name" value="Methyltransf_11"/>
    <property type="match status" value="1"/>
</dbReference>
<protein>
    <submittedName>
        <fullName evidence="4">Methyltransferase domain-containing protein</fullName>
    </submittedName>
</protein>
<dbReference type="EMBL" id="CP073587">
    <property type="protein sequence ID" value="QUN07080.1"/>
    <property type="molecule type" value="Genomic_DNA"/>
</dbReference>
<dbReference type="Proteomes" id="UP000679575">
    <property type="component" value="Chromosome"/>
</dbReference>
<gene>
    <name evidence="4" type="ORF">KDN34_06520</name>
</gene>
<organism evidence="4 5">
    <name type="scientific">Shewanella yunxiaonensis</name>
    <dbReference type="NCBI Taxonomy" id="2829809"/>
    <lineage>
        <taxon>Bacteria</taxon>
        <taxon>Pseudomonadati</taxon>
        <taxon>Pseudomonadota</taxon>
        <taxon>Gammaproteobacteria</taxon>
        <taxon>Alteromonadales</taxon>
        <taxon>Shewanellaceae</taxon>
        <taxon>Shewanella</taxon>
    </lineage>
</organism>
<dbReference type="Gene3D" id="3.40.50.150">
    <property type="entry name" value="Vaccinia Virus protein VP39"/>
    <property type="match status" value="1"/>
</dbReference>
<proteinExistence type="predicted"/>
<dbReference type="RefSeq" id="WP_212596084.1">
    <property type="nucleotide sequence ID" value="NZ_CP073587.1"/>
</dbReference>
<keyword evidence="1 4" id="KW-0489">Methyltransferase</keyword>
<name>A0ABX7YWB1_9GAMM</name>
<evidence type="ECO:0000313" key="4">
    <source>
        <dbReference type="EMBL" id="QUN07080.1"/>
    </source>
</evidence>
<feature type="domain" description="Methyltransferase type 11" evidence="3">
    <location>
        <begin position="45"/>
        <end position="131"/>
    </location>
</feature>
<keyword evidence="5" id="KW-1185">Reference proteome</keyword>
<reference evidence="4 5" key="1">
    <citation type="submission" date="2021-04" db="EMBL/GenBank/DDBJ databases">
        <title>Novel species identification of genus Shewanella.</title>
        <authorList>
            <person name="Liu G."/>
        </authorList>
    </citation>
    <scope>NUCLEOTIDE SEQUENCE [LARGE SCALE GENOMIC DNA]</scope>
    <source>
        <strain evidence="4 5">FJAT-54481</strain>
    </source>
</reference>
<sequence>MNAEIMQVAARFSRAASIYGEHDTVQRMTARMLLDGMACQGGHWLDLGCGPGTAFSSFQPERVTALDIAPAMLKQLRIDFPTYSPICADAQNLPFKNRMFDAVYSNLALQWCEDLGAVARELKRVLRTGAKARLSLVAGNSLPQLSMLGLSRKKFAVVGEISHQFSSVDWQTLHVEQQELTCYFDDLRSLLYSLKGVGASMIATHRGLRGRQRWQQLQQTAESLRMARGIPLTYNIVLITACN</sequence>
<dbReference type="GO" id="GO:0008168">
    <property type="term" value="F:methyltransferase activity"/>
    <property type="evidence" value="ECO:0007669"/>
    <property type="project" value="UniProtKB-KW"/>
</dbReference>
<dbReference type="InterPro" id="IPR013216">
    <property type="entry name" value="Methyltransf_11"/>
</dbReference>
<accession>A0ABX7YWB1</accession>
<dbReference type="PANTHER" id="PTHR13090">
    <property type="entry name" value="ARGININE-HYDROXYLASE NDUFAF5, MITOCHONDRIAL"/>
    <property type="match status" value="1"/>
</dbReference>
<evidence type="ECO:0000259" key="3">
    <source>
        <dbReference type="Pfam" id="PF08241"/>
    </source>
</evidence>
<dbReference type="InterPro" id="IPR029063">
    <property type="entry name" value="SAM-dependent_MTases_sf"/>
</dbReference>
<evidence type="ECO:0000256" key="2">
    <source>
        <dbReference type="ARBA" id="ARBA00022679"/>
    </source>
</evidence>
<evidence type="ECO:0000313" key="5">
    <source>
        <dbReference type="Proteomes" id="UP000679575"/>
    </source>
</evidence>
<evidence type="ECO:0000256" key="1">
    <source>
        <dbReference type="ARBA" id="ARBA00022603"/>
    </source>
</evidence>